<accession>A0ABZ0Z4R4</accession>
<evidence type="ECO:0000313" key="1">
    <source>
        <dbReference type="EMBL" id="WQJ54202.1"/>
    </source>
</evidence>
<organism evidence="1 2">
    <name type="scientific">phage Lak_Megaphage_RVC_AP1_GC26</name>
    <dbReference type="NCBI Taxonomy" id="3109224"/>
    <lineage>
        <taxon>Viruses</taxon>
        <taxon>Duplodnaviria</taxon>
        <taxon>Heunggongvirae</taxon>
        <taxon>Uroviricota</taxon>
        <taxon>Caudoviricetes</taxon>
        <taxon>Caudoviricetes code 15 clade</taxon>
    </lineage>
</organism>
<name>A0ABZ0Z4R4_9CAUD</name>
<dbReference type="EMBL" id="OR769218">
    <property type="protein sequence ID" value="WQJ54202.1"/>
    <property type="molecule type" value="Genomic_DNA"/>
</dbReference>
<protein>
    <recommendedName>
        <fullName evidence="3">DUF1566 domain-containing protein</fullName>
    </recommendedName>
</protein>
<dbReference type="Proteomes" id="UP001346559">
    <property type="component" value="Segment"/>
</dbReference>
<evidence type="ECO:0000313" key="2">
    <source>
        <dbReference type="Proteomes" id="UP001346559"/>
    </source>
</evidence>
<evidence type="ECO:0008006" key="3">
    <source>
        <dbReference type="Google" id="ProtNLM"/>
    </source>
</evidence>
<reference evidence="1 2" key="1">
    <citation type="submission" date="2023-11" db="EMBL/GenBank/DDBJ databases">
        <authorList>
            <person name="Cook R."/>
            <person name="Crisci M."/>
            <person name="Pye H."/>
            <person name="Adriaenssens E."/>
            <person name="Santini J."/>
        </authorList>
    </citation>
    <scope>NUCLEOTIDE SEQUENCE [LARGE SCALE GENOMIC DNA]</scope>
    <source>
        <strain evidence="1">Lak_Megaphage_RVC_AP1_GC26</strain>
    </source>
</reference>
<sequence>MIYLQTLEGLAGKEFKKNSVIYYKGEDTVTVLGDEPGGLVTEQDAPKTYTRDKLSKVYENYCIIGALLSKQGDTWTIWNTNPTETGYWNPKSDTITTPSTQYGEVVAVCVGCGLWAKIGWSGLTTNYKWAASSSDAIYNNHHAINIHGNGWESTNHMFTAHSDILTGTIWEQLKNGKTADYDLYLPSKHELLDIHNNTCDGIHVDEQEQGTSEHTFNKNLGKLLSLSADYYWSSSQCADSRGRYNYAIIAGFMIGAVSYHDKINGCRSVALLHF</sequence>
<proteinExistence type="predicted"/>
<keyword evidence="2" id="KW-1185">Reference proteome</keyword>